<feature type="region of interest" description="Disordered" evidence="1">
    <location>
        <begin position="75"/>
        <end position="94"/>
    </location>
</feature>
<evidence type="ECO:0000313" key="2">
    <source>
        <dbReference type="EMBL" id="QHS87173.1"/>
    </source>
</evidence>
<proteinExistence type="predicted"/>
<accession>A0A6C0B6S5</accession>
<evidence type="ECO:0000256" key="1">
    <source>
        <dbReference type="SAM" id="MobiDB-lite"/>
    </source>
</evidence>
<protein>
    <submittedName>
        <fullName evidence="2">Uncharacterized protein</fullName>
    </submittedName>
</protein>
<organism evidence="2">
    <name type="scientific">viral metagenome</name>
    <dbReference type="NCBI Taxonomy" id="1070528"/>
    <lineage>
        <taxon>unclassified sequences</taxon>
        <taxon>metagenomes</taxon>
        <taxon>organismal metagenomes</taxon>
    </lineage>
</organism>
<sequence>MAPDPNKYKVIKVGGGDIINEATDPAFNGEDKLAKVYQIQHPLNPRGAMPSGPGIGGRRKRSTKTFPRGILRKTAKIHPSKNPSKAPPTRKRSVKLMMEGGIEKARKTARSKAAHTDIGTIRKRLIEKKIISSEKKNIPPAVLRTLYADSVGAGLLS</sequence>
<dbReference type="EMBL" id="MN739078">
    <property type="protein sequence ID" value="QHS87173.1"/>
    <property type="molecule type" value="Genomic_DNA"/>
</dbReference>
<feature type="region of interest" description="Disordered" evidence="1">
    <location>
        <begin position="41"/>
        <end position="67"/>
    </location>
</feature>
<reference evidence="2" key="1">
    <citation type="journal article" date="2020" name="Nature">
        <title>Giant virus diversity and host interactions through global metagenomics.</title>
        <authorList>
            <person name="Schulz F."/>
            <person name="Roux S."/>
            <person name="Paez-Espino D."/>
            <person name="Jungbluth S."/>
            <person name="Walsh D.A."/>
            <person name="Denef V.J."/>
            <person name="McMahon K.D."/>
            <person name="Konstantinidis K.T."/>
            <person name="Eloe-Fadrosh E.A."/>
            <person name="Kyrpides N.C."/>
            <person name="Woyke T."/>
        </authorList>
    </citation>
    <scope>NUCLEOTIDE SEQUENCE</scope>
    <source>
        <strain evidence="2">GVMAG-M-3300009684-20</strain>
    </source>
</reference>
<dbReference type="AlphaFoldDB" id="A0A6C0B6S5"/>
<name>A0A6C0B6S5_9ZZZZ</name>